<keyword evidence="3" id="KW-1185">Reference proteome</keyword>
<sequence length="110" mass="12677">MEQVFEKAILQKTECQKVRKRLAEERMVLSEYSKDIGKVGDKQFIILVSLVCGDSQDGATSIEHSLDTECSVVKSQTCYDDDDYEEYEDDDDYEEYEDDDDLEGKILVGR</sequence>
<evidence type="ECO:0000313" key="2">
    <source>
        <dbReference type="EMBL" id="KAF6037089.1"/>
    </source>
</evidence>
<organism evidence="2 3">
    <name type="scientific">Bugula neritina</name>
    <name type="common">Brown bryozoan</name>
    <name type="synonym">Sertularia neritina</name>
    <dbReference type="NCBI Taxonomy" id="10212"/>
    <lineage>
        <taxon>Eukaryota</taxon>
        <taxon>Metazoa</taxon>
        <taxon>Spiralia</taxon>
        <taxon>Lophotrochozoa</taxon>
        <taxon>Bryozoa</taxon>
        <taxon>Gymnolaemata</taxon>
        <taxon>Cheilostomatida</taxon>
        <taxon>Flustrina</taxon>
        <taxon>Buguloidea</taxon>
        <taxon>Bugulidae</taxon>
        <taxon>Bugula</taxon>
    </lineage>
</organism>
<evidence type="ECO:0000256" key="1">
    <source>
        <dbReference type="SAM" id="MobiDB-lite"/>
    </source>
</evidence>
<proteinExistence type="predicted"/>
<reference evidence="2" key="1">
    <citation type="submission" date="2020-06" db="EMBL/GenBank/DDBJ databases">
        <title>Draft genome of Bugula neritina, a colonial animal packing powerful symbionts and potential medicines.</title>
        <authorList>
            <person name="Rayko M."/>
        </authorList>
    </citation>
    <scope>NUCLEOTIDE SEQUENCE [LARGE SCALE GENOMIC DNA]</scope>
    <source>
        <strain evidence="2">Kwan_BN1</strain>
    </source>
</reference>
<name>A0A7J7KEM5_BUGNE</name>
<accession>A0A7J7KEM5</accession>
<dbReference type="EMBL" id="VXIV02000628">
    <property type="protein sequence ID" value="KAF6037089.1"/>
    <property type="molecule type" value="Genomic_DNA"/>
</dbReference>
<feature type="region of interest" description="Disordered" evidence="1">
    <location>
        <begin position="81"/>
        <end position="100"/>
    </location>
</feature>
<dbReference type="Proteomes" id="UP000593567">
    <property type="component" value="Unassembled WGS sequence"/>
</dbReference>
<comment type="caution">
    <text evidence="2">The sequence shown here is derived from an EMBL/GenBank/DDBJ whole genome shotgun (WGS) entry which is preliminary data.</text>
</comment>
<gene>
    <name evidence="2" type="ORF">EB796_004604</name>
</gene>
<evidence type="ECO:0000313" key="3">
    <source>
        <dbReference type="Proteomes" id="UP000593567"/>
    </source>
</evidence>
<dbReference type="AlphaFoldDB" id="A0A7J7KEM5"/>
<protein>
    <submittedName>
        <fullName evidence="2">Uncharacterized protein</fullName>
    </submittedName>
</protein>